<keyword evidence="1" id="KW-1133">Transmembrane helix</keyword>
<comment type="caution">
    <text evidence="2">The sequence shown here is derived from an EMBL/GenBank/DDBJ whole genome shotgun (WGS) entry which is preliminary data.</text>
</comment>
<evidence type="ECO:0000256" key="1">
    <source>
        <dbReference type="SAM" id="Phobius"/>
    </source>
</evidence>
<feature type="transmembrane region" description="Helical" evidence="1">
    <location>
        <begin position="274"/>
        <end position="291"/>
    </location>
</feature>
<accession>A0A1F5ZRG2</accession>
<gene>
    <name evidence="2" type="ORF">A2875_03105</name>
</gene>
<feature type="transmembrane region" description="Helical" evidence="1">
    <location>
        <begin position="49"/>
        <end position="75"/>
    </location>
</feature>
<evidence type="ECO:0008006" key="4">
    <source>
        <dbReference type="Google" id="ProtNLM"/>
    </source>
</evidence>
<reference evidence="2 3" key="1">
    <citation type="journal article" date="2016" name="Nat. Commun.">
        <title>Thousands of microbial genomes shed light on interconnected biogeochemical processes in an aquifer system.</title>
        <authorList>
            <person name="Anantharaman K."/>
            <person name="Brown C.T."/>
            <person name="Hug L.A."/>
            <person name="Sharon I."/>
            <person name="Castelle C.J."/>
            <person name="Probst A.J."/>
            <person name="Thomas B.C."/>
            <person name="Singh A."/>
            <person name="Wilkins M.J."/>
            <person name="Karaoz U."/>
            <person name="Brodie E.L."/>
            <person name="Williams K.H."/>
            <person name="Hubbard S.S."/>
            <person name="Banfield J.F."/>
        </authorList>
    </citation>
    <scope>NUCLEOTIDE SEQUENCE [LARGE SCALE GENOMIC DNA]</scope>
</reference>
<protein>
    <recommendedName>
        <fullName evidence="4">Glycosyltransferase RgtA/B/C/D-like domain-containing protein</fullName>
    </recommendedName>
</protein>
<dbReference type="EMBL" id="MFJJ01000010">
    <property type="protein sequence ID" value="OGG14924.1"/>
    <property type="molecule type" value="Genomic_DNA"/>
</dbReference>
<keyword evidence="1" id="KW-0812">Transmembrane</keyword>
<name>A0A1F5ZRG2_9BACT</name>
<feature type="transmembrane region" description="Helical" evidence="1">
    <location>
        <begin position="203"/>
        <end position="220"/>
    </location>
</feature>
<feature type="transmembrane region" description="Helical" evidence="1">
    <location>
        <begin position="227"/>
        <end position="244"/>
    </location>
</feature>
<keyword evidence="1" id="KW-0472">Membrane</keyword>
<feature type="transmembrane region" description="Helical" evidence="1">
    <location>
        <begin position="153"/>
        <end position="173"/>
    </location>
</feature>
<sequence>MVLLIIILVHLTFLLSLPIHIWPELSFLPWLVSKGLVPYRDFFDNHGFLLSYALTIIAGNTFYILTQLLSTILVYKILRNHLMTVFFVLVSVFVSENYFWYEGVITVFYLLTYRALTQKSSPVLIGFLVGLASFIKPTAVLILLPIGIYKKSLVPVLVTGFMWVVVCITYWIIGGLSPLISDLFMFNQFLFKYYEGLPIGDKRILVTASGVLLLSLYTAIRSRATKSILPFTFMLVSLVFLRLTYGKEHLVPMATFFVLFIGLVFTSASRRYKLFVGLGLLLLSIALTRQINYRYSVLAKERDQSKRVATLANVAYYLDKKFYVFGEFYELYMIRDQLPPTYFPIHFQIFQQFFPDYEQQIINRLESEHIEIIVIPQPIPSNFRNLIQIQTYINNNYKEVNEVSSGKIYRKN</sequence>
<proteinExistence type="predicted"/>
<feature type="transmembrane region" description="Helical" evidence="1">
    <location>
        <begin position="82"/>
        <end position="101"/>
    </location>
</feature>
<feature type="transmembrane region" description="Helical" evidence="1">
    <location>
        <begin position="121"/>
        <end position="146"/>
    </location>
</feature>
<evidence type="ECO:0000313" key="2">
    <source>
        <dbReference type="EMBL" id="OGG14924.1"/>
    </source>
</evidence>
<feature type="transmembrane region" description="Helical" evidence="1">
    <location>
        <begin position="250"/>
        <end position="267"/>
    </location>
</feature>
<dbReference type="Proteomes" id="UP000177416">
    <property type="component" value="Unassembled WGS sequence"/>
</dbReference>
<dbReference type="AlphaFoldDB" id="A0A1F5ZRG2"/>
<organism evidence="2 3">
    <name type="scientific">Candidatus Gottesmanbacteria bacterium RIFCSPHIGHO2_01_FULL_46_14</name>
    <dbReference type="NCBI Taxonomy" id="1798380"/>
    <lineage>
        <taxon>Bacteria</taxon>
        <taxon>Candidatus Gottesmaniibacteriota</taxon>
    </lineage>
</organism>
<evidence type="ECO:0000313" key="3">
    <source>
        <dbReference type="Proteomes" id="UP000177416"/>
    </source>
</evidence>